<sequence length="52" mass="5203">MAVSPLLSAETPRFGGGSSAQAAQFLVRLLSARQAIGFGKFVGSLPVSGAPV</sequence>
<proteinExistence type="predicted"/>
<dbReference type="Proteomes" id="UP000515465">
    <property type="component" value="Chromosome"/>
</dbReference>
<dbReference type="RefSeq" id="WP_183458619.1">
    <property type="nucleotide sequence ID" value="NZ_CP050296.1"/>
</dbReference>
<name>A0A7G6SZN3_9HYPH</name>
<evidence type="ECO:0000313" key="2">
    <source>
        <dbReference type="Proteomes" id="UP000515465"/>
    </source>
</evidence>
<organism evidence="1 2">
    <name type="scientific">Mesorhizobium huakuii</name>
    <dbReference type="NCBI Taxonomy" id="28104"/>
    <lineage>
        <taxon>Bacteria</taxon>
        <taxon>Pseudomonadati</taxon>
        <taxon>Pseudomonadota</taxon>
        <taxon>Alphaproteobacteria</taxon>
        <taxon>Hyphomicrobiales</taxon>
        <taxon>Phyllobacteriaceae</taxon>
        <taxon>Mesorhizobium</taxon>
    </lineage>
</organism>
<evidence type="ECO:0000313" key="1">
    <source>
        <dbReference type="EMBL" id="QND59965.1"/>
    </source>
</evidence>
<protein>
    <submittedName>
        <fullName evidence="1">Uncharacterized protein</fullName>
    </submittedName>
</protein>
<dbReference type="AlphaFoldDB" id="A0A7G6SZN3"/>
<dbReference type="EMBL" id="CP050296">
    <property type="protein sequence ID" value="QND59965.1"/>
    <property type="molecule type" value="Genomic_DNA"/>
</dbReference>
<gene>
    <name evidence="1" type="ORF">HB778_28010</name>
</gene>
<reference evidence="2" key="1">
    <citation type="journal article" date="2020" name="Mol. Plant Microbe">
        <title>Rhizobial microsymbionts of the narrowly endemic Oxytropis species growing in Kamchatka are characterized by significant genetic diversity and possess a set of genes that are associated with T3SS and T6SS secretion systems and can affect the development of symbiosis.</title>
        <authorList>
            <person name="Safronova V."/>
            <person name="Guro P."/>
            <person name="Sazanova A."/>
            <person name="Kuznetsova I."/>
            <person name="Belimov A."/>
            <person name="Yakubov V."/>
            <person name="Chirak E."/>
            <person name="Afonin A."/>
            <person name="Gogolev Y."/>
            <person name="Andronov E."/>
            <person name="Tikhonovich I."/>
        </authorList>
    </citation>
    <scope>NUCLEOTIDE SEQUENCE [LARGE SCALE GENOMIC DNA]</scope>
    <source>
        <strain evidence="2">583</strain>
    </source>
</reference>
<accession>A0A7G6SZN3</accession>